<evidence type="ECO:0000256" key="21">
    <source>
        <dbReference type="ARBA" id="ARBA00080567"/>
    </source>
</evidence>
<feature type="transmembrane region" description="Helical" evidence="24">
    <location>
        <begin position="246"/>
        <end position="265"/>
    </location>
</feature>
<dbReference type="SUPFAM" id="SSF103506">
    <property type="entry name" value="Mitochondrial carrier"/>
    <property type="match status" value="1"/>
</dbReference>
<gene>
    <name evidence="25 26 27" type="primary">LOC114333033</name>
</gene>
<evidence type="ECO:0000256" key="5">
    <source>
        <dbReference type="ARBA" id="ARBA00022737"/>
    </source>
</evidence>
<dbReference type="Gene3D" id="1.50.40.10">
    <property type="entry name" value="Mitochondrial carrier domain"/>
    <property type="match status" value="1"/>
</dbReference>
<dbReference type="AlphaFoldDB" id="A0A6P7G0P8"/>
<dbReference type="PANTHER" id="PTHR45624:SF61">
    <property type="entry name" value="MITOCHONDRIAL BASIC AMINO ACIDS TRANSPORTER"/>
    <property type="match status" value="1"/>
</dbReference>
<evidence type="ECO:0000256" key="12">
    <source>
        <dbReference type="ARBA" id="ARBA00050592"/>
    </source>
</evidence>
<evidence type="ECO:0000256" key="9">
    <source>
        <dbReference type="ARBA" id="ARBA00023128"/>
    </source>
</evidence>
<organism evidence="27">
    <name type="scientific">Diabrotica virgifera virgifera</name>
    <name type="common">western corn rootworm</name>
    <dbReference type="NCBI Taxonomy" id="50390"/>
    <lineage>
        <taxon>Eukaryota</taxon>
        <taxon>Metazoa</taxon>
        <taxon>Ecdysozoa</taxon>
        <taxon>Arthropoda</taxon>
        <taxon>Hexapoda</taxon>
        <taxon>Insecta</taxon>
        <taxon>Pterygota</taxon>
        <taxon>Neoptera</taxon>
        <taxon>Endopterygota</taxon>
        <taxon>Coleoptera</taxon>
        <taxon>Polyphaga</taxon>
        <taxon>Cucujiformia</taxon>
        <taxon>Chrysomeloidea</taxon>
        <taxon>Chrysomelidae</taxon>
        <taxon>Galerucinae</taxon>
        <taxon>Diabroticina</taxon>
        <taxon>Diabroticites</taxon>
        <taxon>Diabrotica</taxon>
    </lineage>
</organism>
<dbReference type="GO" id="GO:1990575">
    <property type="term" value="P:mitochondrial L-ornithine transmembrane transport"/>
    <property type="evidence" value="ECO:0007669"/>
    <property type="project" value="TreeGrafter"/>
</dbReference>
<keyword evidence="10 22" id="KW-0472">Membrane</keyword>
<evidence type="ECO:0000256" key="7">
    <source>
        <dbReference type="ARBA" id="ARBA00022970"/>
    </source>
</evidence>
<evidence type="ECO:0000256" key="11">
    <source>
        <dbReference type="ARBA" id="ARBA00049090"/>
    </source>
</evidence>
<evidence type="ECO:0000256" key="3">
    <source>
        <dbReference type="ARBA" id="ARBA00022448"/>
    </source>
</evidence>
<evidence type="ECO:0000256" key="19">
    <source>
        <dbReference type="ARBA" id="ARBA00078745"/>
    </source>
</evidence>
<evidence type="ECO:0000256" key="4">
    <source>
        <dbReference type="ARBA" id="ARBA00022692"/>
    </source>
</evidence>
<dbReference type="PRINTS" id="PR00926">
    <property type="entry name" value="MITOCARRIER"/>
</dbReference>
<dbReference type="InterPro" id="IPR023395">
    <property type="entry name" value="MCP_dom_sf"/>
</dbReference>
<feature type="repeat" description="Solcar" evidence="22">
    <location>
        <begin position="182"/>
        <end position="267"/>
    </location>
</feature>
<comment type="catalytic activity">
    <reaction evidence="16">
        <text>N(omega)-methyl-L-arginine(in) + L-arginine(out) = N(omega)-methyl-L-arginine(out) + L-arginine(in)</text>
        <dbReference type="Rhea" id="RHEA:72803"/>
        <dbReference type="ChEBI" id="CHEBI:32682"/>
        <dbReference type="ChEBI" id="CHEBI:114953"/>
    </reaction>
</comment>
<dbReference type="RefSeq" id="XP_028138650.1">
    <property type="nucleotide sequence ID" value="XM_028282849.1"/>
</dbReference>
<keyword evidence="6" id="KW-0999">Mitochondrion inner membrane</keyword>
<feature type="transmembrane region" description="Helical" evidence="24">
    <location>
        <begin position="185"/>
        <end position="205"/>
    </location>
</feature>
<evidence type="ECO:0000256" key="8">
    <source>
        <dbReference type="ARBA" id="ARBA00022989"/>
    </source>
</evidence>
<evidence type="ECO:0000256" key="1">
    <source>
        <dbReference type="ARBA" id="ARBA00004448"/>
    </source>
</evidence>
<feature type="repeat" description="Solcar" evidence="22">
    <location>
        <begin position="2"/>
        <end position="86"/>
    </location>
</feature>
<keyword evidence="8 24" id="KW-1133">Transmembrane helix</keyword>
<evidence type="ECO:0000256" key="15">
    <source>
        <dbReference type="ARBA" id="ARBA00051921"/>
    </source>
</evidence>
<dbReference type="PANTHER" id="PTHR45624">
    <property type="entry name" value="MITOCHONDRIAL BASIC AMINO ACIDS TRANSPORTER-RELATED"/>
    <property type="match status" value="1"/>
</dbReference>
<evidence type="ECO:0000256" key="16">
    <source>
        <dbReference type="ARBA" id="ARBA00052673"/>
    </source>
</evidence>
<evidence type="ECO:0000256" key="6">
    <source>
        <dbReference type="ARBA" id="ARBA00022792"/>
    </source>
</evidence>
<sequence>MSLDFIAGCVGGVAGVFVGHPLDTVKVNLQTQCTVNPQYRGTVHCIKSLMAKEGIKGIYRGVTSPAMGVATLNAVVFGVYANVQKYSTNPESLSSHAVAGAAAGFFTSVISSPMELVKSRMQVAGAQAGKSPLDCLLRIYKQRKLLGVFQGYGITVIRDVPAFTTYFVSYEYLARTEEGQVPSSATILFAGGMAGVISWIIPYPLDVLKSKIQVDTSKQFSGVYDCFKQTVNTEGYRSLFRGMTPTLIRAFPVNAVTFFVVTWTMRIANMEIRLPDYNPLRSINFKPHLEIISEGYSYM</sequence>
<accession>A0A6P7G0P8</accession>
<dbReference type="InterPro" id="IPR002067">
    <property type="entry name" value="MCP"/>
</dbReference>
<evidence type="ECO:0000256" key="23">
    <source>
        <dbReference type="RuleBase" id="RU000488"/>
    </source>
</evidence>
<dbReference type="PROSITE" id="PS50920">
    <property type="entry name" value="SOLCAR"/>
    <property type="match status" value="3"/>
</dbReference>
<dbReference type="GO" id="GO:0005743">
    <property type="term" value="C:mitochondrial inner membrane"/>
    <property type="evidence" value="ECO:0007669"/>
    <property type="project" value="UniProtKB-SubCell"/>
</dbReference>
<comment type="similarity">
    <text evidence="2 23">Belongs to the mitochondrial carrier (TC 2.A.29) family.</text>
</comment>
<feature type="repeat" description="Solcar" evidence="22">
    <location>
        <begin position="91"/>
        <end position="176"/>
    </location>
</feature>
<evidence type="ECO:0000256" key="24">
    <source>
        <dbReference type="SAM" id="Phobius"/>
    </source>
</evidence>
<keyword evidence="7" id="KW-0029">Amino-acid transport</keyword>
<evidence type="ECO:0000313" key="26">
    <source>
        <dbReference type="RefSeq" id="XP_028138651.1"/>
    </source>
</evidence>
<name>A0A6P7G0P8_DIAVI</name>
<evidence type="ECO:0000256" key="18">
    <source>
        <dbReference type="ARBA" id="ARBA00076491"/>
    </source>
</evidence>
<comment type="subcellular location">
    <subcellularLocation>
        <location evidence="1">Mitochondrion inner membrane</location>
        <topology evidence="1">Multi-pass membrane protein</topology>
    </subcellularLocation>
</comment>
<evidence type="ECO:0000256" key="2">
    <source>
        <dbReference type="ARBA" id="ARBA00006375"/>
    </source>
</evidence>
<reference evidence="25 26" key="1">
    <citation type="submission" date="2025-04" db="UniProtKB">
        <authorList>
            <consortium name="RefSeq"/>
        </authorList>
    </citation>
    <scope>IDENTIFICATION</scope>
    <source>
        <tissue evidence="25 26">Whole insect</tissue>
    </source>
</reference>
<comment type="catalytic activity">
    <reaction evidence="11">
        <text>L-lysine(out) + L-arginine(in) = L-lysine(in) + L-arginine(out)</text>
        <dbReference type="Rhea" id="RHEA:70827"/>
        <dbReference type="ChEBI" id="CHEBI:32551"/>
        <dbReference type="ChEBI" id="CHEBI:32682"/>
    </reaction>
</comment>
<evidence type="ECO:0000313" key="25">
    <source>
        <dbReference type="RefSeq" id="XP_028138650.1"/>
    </source>
</evidence>
<feature type="transmembrane region" description="Helical" evidence="24">
    <location>
        <begin position="93"/>
        <end position="111"/>
    </location>
</feature>
<evidence type="ECO:0000256" key="17">
    <source>
        <dbReference type="ARBA" id="ARBA00071763"/>
    </source>
</evidence>
<evidence type="ECO:0000256" key="13">
    <source>
        <dbReference type="ARBA" id="ARBA00050768"/>
    </source>
</evidence>
<protein>
    <recommendedName>
        <fullName evidence="17">Mitochondrial basic amino acids transporter</fullName>
    </recommendedName>
    <alternativeName>
        <fullName evidence="21">Carnitine/acylcarnitine translocase-like</fullName>
    </alternativeName>
    <alternativeName>
        <fullName evidence="20">Mitochondrial carnitine/acylcarnitine carrier protein CACL</fullName>
    </alternativeName>
    <alternativeName>
        <fullName evidence="19">Mitochondrial ornithine transporter 3</fullName>
    </alternativeName>
    <alternativeName>
        <fullName evidence="18">Solute carrier family 25 member 29</fullName>
    </alternativeName>
</protein>
<dbReference type="Pfam" id="PF00153">
    <property type="entry name" value="Mito_carr"/>
    <property type="match status" value="3"/>
</dbReference>
<dbReference type="FunFam" id="1.50.40.10:FF:000037">
    <property type="entry name" value="Solute carrier family 25 member 29"/>
    <property type="match status" value="1"/>
</dbReference>
<dbReference type="KEGG" id="dvv:114333033"/>
<comment type="catalytic activity">
    <reaction evidence="13">
        <text>L-histidine(out) + L-arginine(in) = L-histidine(in) + L-arginine(out)</text>
        <dbReference type="Rhea" id="RHEA:71063"/>
        <dbReference type="ChEBI" id="CHEBI:32682"/>
        <dbReference type="ChEBI" id="CHEBI:57595"/>
    </reaction>
</comment>
<keyword evidence="3 23" id="KW-0813">Transport</keyword>
<comment type="catalytic activity">
    <reaction evidence="15">
        <text>L-ornithine(in) + L-arginine(out) = L-ornithine(out) + L-arginine(in)</text>
        <dbReference type="Rhea" id="RHEA:34991"/>
        <dbReference type="ChEBI" id="CHEBI:32682"/>
        <dbReference type="ChEBI" id="CHEBI:46911"/>
    </reaction>
</comment>
<keyword evidence="9" id="KW-0496">Mitochondrion</keyword>
<proteinExistence type="inferred from homology"/>
<evidence type="ECO:0000256" key="20">
    <source>
        <dbReference type="ARBA" id="ARBA00079387"/>
    </source>
</evidence>
<dbReference type="GO" id="GO:0005289">
    <property type="term" value="F:high-affinity L-arginine transmembrane transporter activity"/>
    <property type="evidence" value="ECO:0007669"/>
    <property type="project" value="TreeGrafter"/>
</dbReference>
<keyword evidence="5" id="KW-0677">Repeat</keyword>
<feature type="transmembrane region" description="Helical" evidence="24">
    <location>
        <begin position="57"/>
        <end position="81"/>
    </location>
</feature>
<comment type="catalytic activity">
    <reaction evidence="12">
        <text>L-histidine(out) = L-histidine(in)</text>
        <dbReference type="Rhea" id="RHEA:72807"/>
        <dbReference type="ChEBI" id="CHEBI:57595"/>
    </reaction>
</comment>
<dbReference type="RefSeq" id="XP_028138651.1">
    <property type="nucleotide sequence ID" value="XM_028282850.1"/>
</dbReference>
<dbReference type="RefSeq" id="XP_028138653.1">
    <property type="nucleotide sequence ID" value="XM_028282852.1"/>
</dbReference>
<evidence type="ECO:0000256" key="10">
    <source>
        <dbReference type="ARBA" id="ARBA00023136"/>
    </source>
</evidence>
<dbReference type="OrthoDB" id="193856at2759"/>
<dbReference type="InterPro" id="IPR050567">
    <property type="entry name" value="Mitochondrial_Carrier"/>
</dbReference>
<evidence type="ECO:0000256" key="22">
    <source>
        <dbReference type="PROSITE-ProRule" id="PRU00282"/>
    </source>
</evidence>
<dbReference type="InterPro" id="IPR018108">
    <property type="entry name" value="MCP_transmembrane"/>
</dbReference>
<evidence type="ECO:0000256" key="14">
    <source>
        <dbReference type="ARBA" id="ARBA00051045"/>
    </source>
</evidence>
<keyword evidence="4 22" id="KW-0812">Transmembrane</keyword>
<comment type="catalytic activity">
    <reaction evidence="14">
        <text>L-homoarginine(in) + L-arginine(out) = L-homoarginine(out) + L-arginine(in)</text>
        <dbReference type="Rhea" id="RHEA:72799"/>
        <dbReference type="ChEBI" id="CHEBI:32682"/>
        <dbReference type="ChEBI" id="CHEBI:143006"/>
    </reaction>
</comment>
<evidence type="ECO:0000313" key="27">
    <source>
        <dbReference type="RefSeq" id="XP_028138653.1"/>
    </source>
</evidence>